<sequence length="175" mass="19423">MEGNPSRVARKKEAHKGSRARQESKSRYAVEDGGDLIECSGKYCRSCTAGLFADCVAICCCPCAVVNLLALALVKIPWMMGRRCLGLGKRKLEMKRKCKKNEIEFVIERDGSLRNGRADEGTSDILYGVGEEEEEKEKASARFEADRVWLELYQVGHLGFGRVSFTGIQPQAKGN</sequence>
<keyword evidence="2" id="KW-0472">Membrane</keyword>
<evidence type="ECO:0000256" key="2">
    <source>
        <dbReference type="SAM" id="Phobius"/>
    </source>
</evidence>
<feature type="transmembrane region" description="Helical" evidence="2">
    <location>
        <begin position="51"/>
        <end position="74"/>
    </location>
</feature>
<dbReference type="PANTHER" id="PTHR33264">
    <property type="entry name" value="EXPRESSED PROTEIN"/>
    <property type="match status" value="1"/>
</dbReference>
<keyword evidence="2" id="KW-0812">Transmembrane</keyword>
<evidence type="ECO:0000313" key="3">
    <source>
        <dbReference type="EMBL" id="RVW46631.1"/>
    </source>
</evidence>
<comment type="caution">
    <text evidence="3">The sequence shown here is derived from an EMBL/GenBank/DDBJ whole genome shotgun (WGS) entry which is preliminary data.</text>
</comment>
<accession>A0A438EFZ7</accession>
<feature type="compositionally biased region" description="Basic residues" evidence="1">
    <location>
        <begin position="8"/>
        <end position="19"/>
    </location>
</feature>
<evidence type="ECO:0000313" key="4">
    <source>
        <dbReference type="Proteomes" id="UP000288805"/>
    </source>
</evidence>
<reference evidence="3 4" key="1">
    <citation type="journal article" date="2018" name="PLoS Genet.">
        <title>Population sequencing reveals clonal diversity and ancestral inbreeding in the grapevine cultivar Chardonnay.</title>
        <authorList>
            <person name="Roach M.J."/>
            <person name="Johnson D.L."/>
            <person name="Bohlmann J."/>
            <person name="van Vuuren H.J."/>
            <person name="Jones S.J."/>
            <person name="Pretorius I.S."/>
            <person name="Schmidt S.A."/>
            <person name="Borneman A.R."/>
        </authorList>
    </citation>
    <scope>NUCLEOTIDE SEQUENCE [LARGE SCALE GENOMIC DNA]</scope>
    <source>
        <strain evidence="4">cv. Chardonnay</strain>
        <tissue evidence="3">Leaf</tissue>
    </source>
</reference>
<dbReference type="AlphaFoldDB" id="A0A438EFZ7"/>
<dbReference type="PANTHER" id="PTHR33264:SF6">
    <property type="entry name" value="OS01G0638800 PROTEIN"/>
    <property type="match status" value="1"/>
</dbReference>
<evidence type="ECO:0000256" key="1">
    <source>
        <dbReference type="SAM" id="MobiDB-lite"/>
    </source>
</evidence>
<keyword evidence="2" id="KW-1133">Transmembrane helix</keyword>
<gene>
    <name evidence="3" type="ORF">CK203_067299</name>
</gene>
<feature type="region of interest" description="Disordered" evidence="1">
    <location>
        <begin position="1"/>
        <end position="26"/>
    </location>
</feature>
<proteinExistence type="predicted"/>
<protein>
    <submittedName>
        <fullName evidence="3">Uncharacterized protein</fullName>
    </submittedName>
</protein>
<name>A0A438EFZ7_VITVI</name>
<dbReference type="EMBL" id="QGNW01001302">
    <property type="protein sequence ID" value="RVW46631.1"/>
    <property type="molecule type" value="Genomic_DNA"/>
</dbReference>
<dbReference type="Proteomes" id="UP000288805">
    <property type="component" value="Unassembled WGS sequence"/>
</dbReference>
<organism evidence="3 4">
    <name type="scientific">Vitis vinifera</name>
    <name type="common">Grape</name>
    <dbReference type="NCBI Taxonomy" id="29760"/>
    <lineage>
        <taxon>Eukaryota</taxon>
        <taxon>Viridiplantae</taxon>
        <taxon>Streptophyta</taxon>
        <taxon>Embryophyta</taxon>
        <taxon>Tracheophyta</taxon>
        <taxon>Spermatophyta</taxon>
        <taxon>Magnoliopsida</taxon>
        <taxon>eudicotyledons</taxon>
        <taxon>Gunneridae</taxon>
        <taxon>Pentapetalae</taxon>
        <taxon>rosids</taxon>
        <taxon>Vitales</taxon>
        <taxon>Vitaceae</taxon>
        <taxon>Viteae</taxon>
        <taxon>Vitis</taxon>
    </lineage>
</organism>